<evidence type="ECO:0000256" key="4">
    <source>
        <dbReference type="SAM" id="MobiDB-lite"/>
    </source>
</evidence>
<accession>A0AAD7SES7</accession>
<gene>
    <name evidence="5" type="ORF">AAFF_G00389140</name>
</gene>
<dbReference type="InterPro" id="IPR002110">
    <property type="entry name" value="Ankyrin_rpt"/>
</dbReference>
<feature type="repeat" description="ANK" evidence="3">
    <location>
        <begin position="127"/>
        <end position="159"/>
    </location>
</feature>
<dbReference type="PANTHER" id="PTHR24171">
    <property type="entry name" value="ANKYRIN REPEAT DOMAIN-CONTAINING PROTEIN 39-RELATED"/>
    <property type="match status" value="1"/>
</dbReference>
<dbReference type="PRINTS" id="PR01415">
    <property type="entry name" value="ANKYRIN"/>
</dbReference>
<evidence type="ECO:0000256" key="2">
    <source>
        <dbReference type="ARBA" id="ARBA00023043"/>
    </source>
</evidence>
<reference evidence="5" key="1">
    <citation type="journal article" date="2023" name="Science">
        <title>Genome structures resolve the early diversification of teleost fishes.</title>
        <authorList>
            <person name="Parey E."/>
            <person name="Louis A."/>
            <person name="Montfort J."/>
            <person name="Bouchez O."/>
            <person name="Roques C."/>
            <person name="Iampietro C."/>
            <person name="Lluch J."/>
            <person name="Castinel A."/>
            <person name="Donnadieu C."/>
            <person name="Desvignes T."/>
            <person name="Floi Bucao C."/>
            <person name="Jouanno E."/>
            <person name="Wen M."/>
            <person name="Mejri S."/>
            <person name="Dirks R."/>
            <person name="Jansen H."/>
            <person name="Henkel C."/>
            <person name="Chen W.J."/>
            <person name="Zahm M."/>
            <person name="Cabau C."/>
            <person name="Klopp C."/>
            <person name="Thompson A.W."/>
            <person name="Robinson-Rechavi M."/>
            <person name="Braasch I."/>
            <person name="Lecointre G."/>
            <person name="Bobe J."/>
            <person name="Postlethwait J.H."/>
            <person name="Berthelot C."/>
            <person name="Roest Crollius H."/>
            <person name="Guiguen Y."/>
        </authorList>
    </citation>
    <scope>NUCLEOTIDE SEQUENCE</scope>
    <source>
        <strain evidence="5">NC1722</strain>
    </source>
</reference>
<dbReference type="Pfam" id="PF12796">
    <property type="entry name" value="Ank_2"/>
    <property type="match status" value="1"/>
</dbReference>
<protein>
    <recommendedName>
        <fullName evidence="7">Ankyrin repeat domain-containing protein 39</fullName>
    </recommendedName>
</protein>
<evidence type="ECO:0000256" key="1">
    <source>
        <dbReference type="ARBA" id="ARBA00022737"/>
    </source>
</evidence>
<organism evidence="5 6">
    <name type="scientific">Aldrovandia affinis</name>
    <dbReference type="NCBI Taxonomy" id="143900"/>
    <lineage>
        <taxon>Eukaryota</taxon>
        <taxon>Metazoa</taxon>
        <taxon>Chordata</taxon>
        <taxon>Craniata</taxon>
        <taxon>Vertebrata</taxon>
        <taxon>Euteleostomi</taxon>
        <taxon>Actinopterygii</taxon>
        <taxon>Neopterygii</taxon>
        <taxon>Teleostei</taxon>
        <taxon>Notacanthiformes</taxon>
        <taxon>Halosauridae</taxon>
        <taxon>Aldrovandia</taxon>
    </lineage>
</organism>
<feature type="repeat" description="ANK" evidence="3">
    <location>
        <begin position="61"/>
        <end position="93"/>
    </location>
</feature>
<name>A0AAD7SES7_9TELE</name>
<dbReference type="AlphaFoldDB" id="A0AAD7SES7"/>
<dbReference type="SUPFAM" id="SSF48403">
    <property type="entry name" value="Ankyrin repeat"/>
    <property type="match status" value="1"/>
</dbReference>
<dbReference type="PROSITE" id="PS50088">
    <property type="entry name" value="ANK_REPEAT"/>
    <property type="match status" value="3"/>
</dbReference>
<keyword evidence="2 3" id="KW-0040">ANK repeat</keyword>
<keyword evidence="1" id="KW-0677">Repeat</keyword>
<dbReference type="Gene3D" id="1.25.40.20">
    <property type="entry name" value="Ankyrin repeat-containing domain"/>
    <property type="match status" value="1"/>
</dbReference>
<dbReference type="Pfam" id="PF00023">
    <property type="entry name" value="Ank"/>
    <property type="match status" value="1"/>
</dbReference>
<dbReference type="SMART" id="SM00248">
    <property type="entry name" value="ANK"/>
    <property type="match status" value="4"/>
</dbReference>
<dbReference type="PROSITE" id="PS50297">
    <property type="entry name" value="ANK_REP_REGION"/>
    <property type="match status" value="3"/>
</dbReference>
<dbReference type="EMBL" id="JAINUG010000073">
    <property type="protein sequence ID" value="KAJ8400957.1"/>
    <property type="molecule type" value="Genomic_DNA"/>
</dbReference>
<evidence type="ECO:0000256" key="3">
    <source>
        <dbReference type="PROSITE-ProRule" id="PRU00023"/>
    </source>
</evidence>
<dbReference type="InterPro" id="IPR036770">
    <property type="entry name" value="Ankyrin_rpt-contain_sf"/>
</dbReference>
<feature type="region of interest" description="Disordered" evidence="4">
    <location>
        <begin position="167"/>
        <end position="226"/>
    </location>
</feature>
<evidence type="ECO:0008006" key="7">
    <source>
        <dbReference type="Google" id="ProtNLM"/>
    </source>
</evidence>
<proteinExistence type="predicted"/>
<dbReference type="Proteomes" id="UP001221898">
    <property type="component" value="Unassembled WGS sequence"/>
</dbReference>
<keyword evidence="6" id="KW-1185">Reference proteome</keyword>
<comment type="caution">
    <text evidence="5">The sequence shown here is derived from an EMBL/GenBank/DDBJ whole genome shotgun (WGS) entry which is preliminary data.</text>
</comment>
<dbReference type="PANTHER" id="PTHR24171:SF9">
    <property type="entry name" value="ANKYRIN REPEAT DOMAIN-CONTAINING PROTEIN 39"/>
    <property type="match status" value="1"/>
</dbReference>
<evidence type="ECO:0000313" key="6">
    <source>
        <dbReference type="Proteomes" id="UP001221898"/>
    </source>
</evidence>
<evidence type="ECO:0000313" key="5">
    <source>
        <dbReference type="EMBL" id="KAJ8400957.1"/>
    </source>
</evidence>
<feature type="repeat" description="ANK" evidence="3">
    <location>
        <begin position="94"/>
        <end position="126"/>
    </location>
</feature>
<sequence length="343" mass="36517">MESGGHQCTCCAHNLATPSAHQTLEEMDFDRGIWSAAVDGDLERVRSFLRKGTDPNARDRSGYTSLHYASRGGNESMCALLLDGGACASPQTRGGATPLHRSAYCGHLGVVRLLLDRGADPMLCDDDGSSPLHKAAQQGHEEVCELLLQRSPALSTLTDRRSRAPYQLVQESGPLQELLRPAPSPSSMTRARHTPPHHCTGPWHHHGGAQMTLHSHDAQSGGDLEPNTVCSGLKDLDRASETGCLLGWQADQLSYRRAPPRPTPGAASPSAPLPVSVTELTSLLAVVGPAVCRGDALFTARLGRSGLPGHRVSLSGKRSICVTQTVPVAMVFCHRFSDDGAGH</sequence>